<dbReference type="AlphaFoldDB" id="A0A674N3C1"/>
<reference evidence="1" key="2">
    <citation type="submission" date="2025-08" db="UniProtKB">
        <authorList>
            <consortium name="Ensembl"/>
        </authorList>
    </citation>
    <scope>IDENTIFICATION</scope>
</reference>
<dbReference type="Proteomes" id="UP000005226">
    <property type="component" value="Chromosome 11"/>
</dbReference>
<evidence type="ECO:0000313" key="2">
    <source>
        <dbReference type="Proteomes" id="UP000005226"/>
    </source>
</evidence>
<reference evidence="1" key="3">
    <citation type="submission" date="2025-09" db="UniProtKB">
        <authorList>
            <consortium name="Ensembl"/>
        </authorList>
    </citation>
    <scope>IDENTIFICATION</scope>
</reference>
<dbReference type="Ensembl" id="ENSTRUT00000065935.1">
    <property type="protein sequence ID" value="ENSTRUP00000068182.1"/>
    <property type="gene ID" value="ENSTRUG00000032783.1"/>
</dbReference>
<name>A0A674N3C1_TAKRU</name>
<proteinExistence type="predicted"/>
<keyword evidence="2" id="KW-1185">Reference proteome</keyword>
<dbReference type="GeneTree" id="ENSGT01150000289041"/>
<dbReference type="InParanoid" id="A0A674N3C1"/>
<accession>A0A674N3C1</accession>
<reference evidence="1 2" key="1">
    <citation type="journal article" date="2011" name="Genome Biol. Evol.">
        <title>Integration of the genetic map and genome assembly of fugu facilitates insights into distinct features of genome evolution in teleosts and mammals.</title>
        <authorList>
            <person name="Kai W."/>
            <person name="Kikuchi K."/>
            <person name="Tohari S."/>
            <person name="Chew A.K."/>
            <person name="Tay A."/>
            <person name="Fujiwara A."/>
            <person name="Hosoya S."/>
            <person name="Suetake H."/>
            <person name="Naruse K."/>
            <person name="Brenner S."/>
            <person name="Suzuki Y."/>
            <person name="Venkatesh B."/>
        </authorList>
    </citation>
    <scope>NUCLEOTIDE SEQUENCE [LARGE SCALE GENOMIC DNA]</scope>
</reference>
<sequence>MDETRRLCEIVSPPLQKQGASSHFITPAFVSSLVPSSRAGPAALERGNESQEVAAFLSARSDLSQGATMAVAAAVGFQALPCFAELSGIVVARMCPCAQPSGLYAQPSGLYAQPSGLYAQPSGLYAQPAGLYAQPSGLYAQPAGLYAQPAGLYAQPSGLYAQPAGLYAQPSGLYAQPSGLYAQPAGLYAQPSGLYAQPSGLYAQPSGLYAQPAGLYAQPYVVFTPPLNYALLPRRPGETQAFNWQNS</sequence>
<protein>
    <submittedName>
        <fullName evidence="1">Uncharacterized protein</fullName>
    </submittedName>
</protein>
<organism evidence="1 2">
    <name type="scientific">Takifugu rubripes</name>
    <name type="common">Japanese pufferfish</name>
    <name type="synonym">Fugu rubripes</name>
    <dbReference type="NCBI Taxonomy" id="31033"/>
    <lineage>
        <taxon>Eukaryota</taxon>
        <taxon>Metazoa</taxon>
        <taxon>Chordata</taxon>
        <taxon>Craniata</taxon>
        <taxon>Vertebrata</taxon>
        <taxon>Euteleostomi</taxon>
        <taxon>Actinopterygii</taxon>
        <taxon>Neopterygii</taxon>
        <taxon>Teleostei</taxon>
        <taxon>Neoteleostei</taxon>
        <taxon>Acanthomorphata</taxon>
        <taxon>Eupercaria</taxon>
        <taxon>Tetraodontiformes</taxon>
        <taxon>Tetradontoidea</taxon>
        <taxon>Tetraodontidae</taxon>
        <taxon>Takifugu</taxon>
    </lineage>
</organism>
<evidence type="ECO:0000313" key="1">
    <source>
        <dbReference type="Ensembl" id="ENSTRUP00000068182.1"/>
    </source>
</evidence>